<comment type="caution">
    <text evidence="1">The sequence shown here is derived from an EMBL/GenBank/DDBJ whole genome shotgun (WGS) entry which is preliminary data.</text>
</comment>
<dbReference type="EMBL" id="BGPR01002535">
    <property type="protein sequence ID" value="GBM75049.1"/>
    <property type="molecule type" value="Genomic_DNA"/>
</dbReference>
<dbReference type="Proteomes" id="UP000499080">
    <property type="component" value="Unassembled WGS sequence"/>
</dbReference>
<accession>A0A4Y2ICN1</accession>
<protein>
    <submittedName>
        <fullName evidence="1">Uncharacterized protein</fullName>
    </submittedName>
</protein>
<proteinExistence type="predicted"/>
<organism evidence="1 2">
    <name type="scientific">Araneus ventricosus</name>
    <name type="common">Orbweaver spider</name>
    <name type="synonym">Epeira ventricosa</name>
    <dbReference type="NCBI Taxonomy" id="182803"/>
    <lineage>
        <taxon>Eukaryota</taxon>
        <taxon>Metazoa</taxon>
        <taxon>Ecdysozoa</taxon>
        <taxon>Arthropoda</taxon>
        <taxon>Chelicerata</taxon>
        <taxon>Arachnida</taxon>
        <taxon>Araneae</taxon>
        <taxon>Araneomorphae</taxon>
        <taxon>Entelegynae</taxon>
        <taxon>Araneoidea</taxon>
        <taxon>Araneidae</taxon>
        <taxon>Araneus</taxon>
    </lineage>
</organism>
<evidence type="ECO:0000313" key="1">
    <source>
        <dbReference type="EMBL" id="GBM75049.1"/>
    </source>
</evidence>
<keyword evidence="2" id="KW-1185">Reference proteome</keyword>
<sequence length="93" mass="10637">MAALVCSPASPMDETALVRNEADALRRARECLDQHQNSLSQRRKNRINSRIEENIMELTIVNLSIGHFSVMRPPFLSWRIFLERCIAGLALED</sequence>
<name>A0A4Y2ICN1_ARAVE</name>
<gene>
    <name evidence="1" type="ORF">AVEN_197417_1</name>
</gene>
<evidence type="ECO:0000313" key="2">
    <source>
        <dbReference type="Proteomes" id="UP000499080"/>
    </source>
</evidence>
<dbReference type="AlphaFoldDB" id="A0A4Y2ICN1"/>
<reference evidence="1 2" key="1">
    <citation type="journal article" date="2019" name="Sci. Rep.">
        <title>Orb-weaving spider Araneus ventricosus genome elucidates the spidroin gene catalogue.</title>
        <authorList>
            <person name="Kono N."/>
            <person name="Nakamura H."/>
            <person name="Ohtoshi R."/>
            <person name="Moran D.A.P."/>
            <person name="Shinohara A."/>
            <person name="Yoshida Y."/>
            <person name="Fujiwara M."/>
            <person name="Mori M."/>
            <person name="Tomita M."/>
            <person name="Arakawa K."/>
        </authorList>
    </citation>
    <scope>NUCLEOTIDE SEQUENCE [LARGE SCALE GENOMIC DNA]</scope>
</reference>